<protein>
    <submittedName>
        <fullName evidence="2">Uncharacterized protein</fullName>
    </submittedName>
</protein>
<feature type="region of interest" description="Disordered" evidence="1">
    <location>
        <begin position="1"/>
        <end position="23"/>
    </location>
</feature>
<dbReference type="EMBL" id="QGKV02000832">
    <property type="protein sequence ID" value="KAF3542421.1"/>
    <property type="molecule type" value="Genomic_DNA"/>
</dbReference>
<proteinExistence type="predicted"/>
<comment type="caution">
    <text evidence="2">The sequence shown here is derived from an EMBL/GenBank/DDBJ whole genome shotgun (WGS) entry which is preliminary data.</text>
</comment>
<evidence type="ECO:0000313" key="2">
    <source>
        <dbReference type="EMBL" id="KAF3542421.1"/>
    </source>
</evidence>
<feature type="compositionally biased region" description="Polar residues" evidence="1">
    <location>
        <begin position="1"/>
        <end position="12"/>
    </location>
</feature>
<gene>
    <name evidence="2" type="ORF">DY000_02001052</name>
</gene>
<sequence>MEKASSPPSSSRRGTEGTVSPDLKLLEELPGVLLPCCRTYRSAAKTESGTSAATLSFSQLNPHDQSLSLAEEESVIVVMIFNLHSPVSLS</sequence>
<evidence type="ECO:0000256" key="1">
    <source>
        <dbReference type="SAM" id="MobiDB-lite"/>
    </source>
</evidence>
<evidence type="ECO:0000313" key="3">
    <source>
        <dbReference type="Proteomes" id="UP000266723"/>
    </source>
</evidence>
<dbReference type="Proteomes" id="UP000266723">
    <property type="component" value="Unassembled WGS sequence"/>
</dbReference>
<keyword evidence="3" id="KW-1185">Reference proteome</keyword>
<name>A0ABQ7BRB6_BRACR</name>
<reference evidence="2 3" key="1">
    <citation type="journal article" date="2020" name="BMC Genomics">
        <title>Intraspecific diversification of the crop wild relative Brassica cretica Lam. using demographic model selection.</title>
        <authorList>
            <person name="Kioukis A."/>
            <person name="Michalopoulou V.A."/>
            <person name="Briers L."/>
            <person name="Pirintsos S."/>
            <person name="Studholme D.J."/>
            <person name="Pavlidis P."/>
            <person name="Sarris P.F."/>
        </authorList>
    </citation>
    <scope>NUCLEOTIDE SEQUENCE [LARGE SCALE GENOMIC DNA]</scope>
    <source>
        <strain evidence="3">cv. PFS-1207/04</strain>
    </source>
</reference>
<organism evidence="2 3">
    <name type="scientific">Brassica cretica</name>
    <name type="common">Mustard</name>
    <dbReference type="NCBI Taxonomy" id="69181"/>
    <lineage>
        <taxon>Eukaryota</taxon>
        <taxon>Viridiplantae</taxon>
        <taxon>Streptophyta</taxon>
        <taxon>Embryophyta</taxon>
        <taxon>Tracheophyta</taxon>
        <taxon>Spermatophyta</taxon>
        <taxon>Magnoliopsida</taxon>
        <taxon>eudicotyledons</taxon>
        <taxon>Gunneridae</taxon>
        <taxon>Pentapetalae</taxon>
        <taxon>rosids</taxon>
        <taxon>malvids</taxon>
        <taxon>Brassicales</taxon>
        <taxon>Brassicaceae</taxon>
        <taxon>Brassiceae</taxon>
        <taxon>Brassica</taxon>
    </lineage>
</organism>
<accession>A0ABQ7BRB6</accession>